<evidence type="ECO:0000256" key="2">
    <source>
        <dbReference type="ARBA" id="ARBA00022692"/>
    </source>
</evidence>
<keyword evidence="7" id="KW-0472">Membrane</keyword>
<dbReference type="AlphaFoldDB" id="A0A6P6Y1M3"/>
<name>A0A6P6Y1M3_DERPT</name>
<dbReference type="InParanoid" id="A0A6P6Y1M3"/>
<dbReference type="Proteomes" id="UP000515146">
    <property type="component" value="Unplaced"/>
</dbReference>
<keyword evidence="8" id="KW-1015">Disulfide bond</keyword>
<evidence type="ECO:0000256" key="8">
    <source>
        <dbReference type="ARBA" id="ARBA00023157"/>
    </source>
</evidence>
<keyword evidence="3" id="KW-0732">Signal</keyword>
<dbReference type="SUPFAM" id="SSF48726">
    <property type="entry name" value="Immunoglobulin"/>
    <property type="match status" value="1"/>
</dbReference>
<keyword evidence="2" id="KW-0812">Transmembrane</keyword>
<keyword evidence="4" id="KW-0677">Repeat</keyword>
<dbReference type="Gene3D" id="2.60.40.10">
    <property type="entry name" value="Immunoglobulins"/>
    <property type="match status" value="1"/>
</dbReference>
<evidence type="ECO:0000313" key="11">
    <source>
        <dbReference type="Proteomes" id="UP000515146"/>
    </source>
</evidence>
<dbReference type="PROSITE" id="PS50835">
    <property type="entry name" value="IG_LIKE"/>
    <property type="match status" value="1"/>
</dbReference>
<evidence type="ECO:0000256" key="9">
    <source>
        <dbReference type="ARBA" id="ARBA00023319"/>
    </source>
</evidence>
<dbReference type="InterPro" id="IPR013098">
    <property type="entry name" value="Ig_I-set"/>
</dbReference>
<dbReference type="KEGG" id="dpte:113793548"/>
<dbReference type="InterPro" id="IPR050958">
    <property type="entry name" value="Cell_Adh-Cytoskel_Orgn"/>
</dbReference>
<dbReference type="OrthoDB" id="6508186at2759"/>
<feature type="domain" description="Ig-like" evidence="10">
    <location>
        <begin position="19"/>
        <end position="110"/>
    </location>
</feature>
<dbReference type="InterPro" id="IPR003599">
    <property type="entry name" value="Ig_sub"/>
</dbReference>
<dbReference type="FunFam" id="2.60.40.10:FF:000017">
    <property type="entry name" value="Down syndrome cell adhesion molecule b"/>
    <property type="match status" value="1"/>
</dbReference>
<evidence type="ECO:0000256" key="4">
    <source>
        <dbReference type="ARBA" id="ARBA00022737"/>
    </source>
</evidence>
<dbReference type="GO" id="GO:0007156">
    <property type="term" value="P:homophilic cell adhesion via plasma membrane adhesion molecules"/>
    <property type="evidence" value="ECO:0007669"/>
    <property type="project" value="TreeGrafter"/>
</dbReference>
<dbReference type="PANTHER" id="PTHR45080:SF8">
    <property type="entry name" value="IG-LIKE DOMAIN-CONTAINING PROTEIN"/>
    <property type="match status" value="1"/>
</dbReference>
<comment type="subcellular location">
    <subcellularLocation>
        <location evidence="1">Membrane</location>
        <topology evidence="1">Single-pass membrane protein</topology>
    </subcellularLocation>
</comment>
<dbReference type="Pfam" id="PF07679">
    <property type="entry name" value="I-set"/>
    <property type="match status" value="1"/>
</dbReference>
<accession>A0A6P6Y1M3</accession>
<evidence type="ECO:0000256" key="5">
    <source>
        <dbReference type="ARBA" id="ARBA00022889"/>
    </source>
</evidence>
<evidence type="ECO:0000256" key="3">
    <source>
        <dbReference type="ARBA" id="ARBA00022729"/>
    </source>
</evidence>
<organism evidence="11 12">
    <name type="scientific">Dermatophagoides pteronyssinus</name>
    <name type="common">European house dust mite</name>
    <dbReference type="NCBI Taxonomy" id="6956"/>
    <lineage>
        <taxon>Eukaryota</taxon>
        <taxon>Metazoa</taxon>
        <taxon>Ecdysozoa</taxon>
        <taxon>Arthropoda</taxon>
        <taxon>Chelicerata</taxon>
        <taxon>Arachnida</taxon>
        <taxon>Acari</taxon>
        <taxon>Acariformes</taxon>
        <taxon>Sarcoptiformes</taxon>
        <taxon>Astigmata</taxon>
        <taxon>Psoroptidia</taxon>
        <taxon>Analgoidea</taxon>
        <taxon>Pyroglyphidae</taxon>
        <taxon>Dermatophagoidinae</taxon>
        <taxon>Dermatophagoides</taxon>
    </lineage>
</organism>
<dbReference type="OMA" id="KIFCAVQ"/>
<protein>
    <submittedName>
        <fullName evidence="12">Titin-like</fullName>
    </submittedName>
</protein>
<evidence type="ECO:0000313" key="12">
    <source>
        <dbReference type="RefSeq" id="XP_027199398.1"/>
    </source>
</evidence>
<dbReference type="GO" id="GO:0005886">
    <property type="term" value="C:plasma membrane"/>
    <property type="evidence" value="ECO:0007669"/>
    <property type="project" value="TreeGrafter"/>
</dbReference>
<evidence type="ECO:0000256" key="1">
    <source>
        <dbReference type="ARBA" id="ARBA00004167"/>
    </source>
</evidence>
<dbReference type="SMART" id="SM00408">
    <property type="entry name" value="IGc2"/>
    <property type="match status" value="1"/>
</dbReference>
<dbReference type="InterPro" id="IPR007110">
    <property type="entry name" value="Ig-like_dom"/>
</dbReference>
<dbReference type="PANTHER" id="PTHR45080">
    <property type="entry name" value="CONTACTIN 5"/>
    <property type="match status" value="1"/>
</dbReference>
<reference evidence="12" key="1">
    <citation type="submission" date="2025-08" db="UniProtKB">
        <authorList>
            <consortium name="RefSeq"/>
        </authorList>
    </citation>
    <scope>IDENTIFICATION</scope>
    <source>
        <strain evidence="12">Airmid</strain>
    </source>
</reference>
<evidence type="ECO:0000256" key="6">
    <source>
        <dbReference type="ARBA" id="ARBA00022989"/>
    </source>
</evidence>
<keyword evidence="9" id="KW-0393">Immunoglobulin domain</keyword>
<keyword evidence="5" id="KW-0130">Cell adhesion</keyword>
<gene>
    <name evidence="12" type="primary">LOC113793548</name>
</gene>
<dbReference type="InterPro" id="IPR003598">
    <property type="entry name" value="Ig_sub2"/>
</dbReference>
<dbReference type="InterPro" id="IPR013783">
    <property type="entry name" value="Ig-like_fold"/>
</dbReference>
<dbReference type="SMART" id="SM00409">
    <property type="entry name" value="IG"/>
    <property type="match status" value="1"/>
</dbReference>
<evidence type="ECO:0000256" key="7">
    <source>
        <dbReference type="ARBA" id="ARBA00023136"/>
    </source>
</evidence>
<evidence type="ECO:0000259" key="10">
    <source>
        <dbReference type="PROSITE" id="PS50835"/>
    </source>
</evidence>
<keyword evidence="6" id="KW-1133">Transmembrane helix</keyword>
<dbReference type="RefSeq" id="XP_027199398.1">
    <property type="nucleotide sequence ID" value="XM_027343597.1"/>
</dbReference>
<dbReference type="InterPro" id="IPR036179">
    <property type="entry name" value="Ig-like_dom_sf"/>
</dbReference>
<keyword evidence="11" id="KW-1185">Reference proteome</keyword>
<proteinExistence type="predicted"/>
<sequence length="134" mass="15350">MYIIFIFFVYMVSASNLAPKLSESIAQRSQDAGTRLKIFCAVQKGQKPFEFEWYKNDQLISTKYHNHKYQIDSDDDTSHLAITNLDLNDSANYSCTVRNDHGSDLQTTILIVKGLPMFFFDFKTICGALFVISK</sequence>